<proteinExistence type="predicted"/>
<protein>
    <recommendedName>
        <fullName evidence="12">Sin3 histone deacetylase corepressor complex component SDS3</fullName>
    </recommendedName>
</protein>
<feature type="non-terminal residue" evidence="8">
    <location>
        <position position="476"/>
    </location>
</feature>
<dbReference type="Pfam" id="PF08598">
    <property type="entry name" value="Sds3"/>
    <property type="match status" value="1"/>
</dbReference>
<comment type="caution">
    <text evidence="8">The sequence shown here is derived from an EMBL/GenBank/DDBJ whole genome shotgun (WGS) entry which is preliminary data.</text>
</comment>
<dbReference type="Proteomes" id="UP000681722">
    <property type="component" value="Unassembled WGS sequence"/>
</dbReference>
<keyword evidence="5" id="KW-0539">Nucleus</keyword>
<keyword evidence="3" id="KW-0805">Transcription regulation</keyword>
<evidence type="ECO:0000313" key="11">
    <source>
        <dbReference type="Proteomes" id="UP000663829"/>
    </source>
</evidence>
<keyword evidence="4" id="KW-0804">Transcription</keyword>
<gene>
    <name evidence="8" type="ORF">GPM918_LOCUS30686</name>
    <name evidence="7" type="ORF">OVA965_LOCUS20446</name>
    <name evidence="10" type="ORF">SRO942_LOCUS31308</name>
    <name evidence="9" type="ORF">TMI583_LOCUS20822</name>
</gene>
<dbReference type="EMBL" id="CAJOBC010061843">
    <property type="protein sequence ID" value="CAF4212558.1"/>
    <property type="molecule type" value="Genomic_DNA"/>
</dbReference>
<evidence type="ECO:0000313" key="8">
    <source>
        <dbReference type="EMBL" id="CAF1346375.1"/>
    </source>
</evidence>
<evidence type="ECO:0000256" key="5">
    <source>
        <dbReference type="ARBA" id="ARBA00023242"/>
    </source>
</evidence>
<reference evidence="8" key="1">
    <citation type="submission" date="2021-02" db="EMBL/GenBank/DDBJ databases">
        <authorList>
            <person name="Nowell W R."/>
        </authorList>
    </citation>
    <scope>NUCLEOTIDE SEQUENCE</scope>
</reference>
<keyword evidence="11" id="KW-1185">Reference proteome</keyword>
<feature type="region of interest" description="Disordered" evidence="6">
    <location>
        <begin position="1"/>
        <end position="38"/>
    </location>
</feature>
<keyword evidence="2" id="KW-0678">Repressor</keyword>
<evidence type="ECO:0000256" key="1">
    <source>
        <dbReference type="ARBA" id="ARBA00004123"/>
    </source>
</evidence>
<evidence type="ECO:0000256" key="3">
    <source>
        <dbReference type="ARBA" id="ARBA00023015"/>
    </source>
</evidence>
<evidence type="ECO:0008006" key="12">
    <source>
        <dbReference type="Google" id="ProtNLM"/>
    </source>
</evidence>
<sequence>QRQTQLSTPSSIPFLYPTGTDQQETGSNHSPPLTRDPPVALELMTLPTAPTPSTSSSLLGTAPRKKLVGAFNLFPLPKWNIKDQDCDDDLKFLFMAVDIPQSASIFSSDIIFSSPSRTQTIIPNRNAKKTSISSLSPNKQHTPVLTVKMIEKRLNHLRQELVLLQNGKHTKYTKRLTKLLQAHEKQVDNLQYWRHIRHTMIDSTCNSELRQTNLDFDEKKLEVKSKLLTSYHDRRRIVEYEHLHLDIRDDNLFEYDIGDQNGTTGLHGECQQRISYNLRRQQQPEQLIAPPFTSSPNEGSLVLYPPPLPESVRPTSMTLITTRGNLLPLLPTKILSIEQKYGDKFSTILNLNDIDCDIKKIRPLLTAQCPSPSSSAPECSLPTQNGRLSNVNISNSPNVPDMKIEDGRLWYNRQWFSRGNPILILFNDDEAEEIITGVILSIGRNDLLIRRSGTNVKHRISIHQLYDGQLKIKKRR</sequence>
<dbReference type="Proteomes" id="UP000663829">
    <property type="component" value="Unassembled WGS sequence"/>
</dbReference>
<feature type="compositionally biased region" description="Polar residues" evidence="6">
    <location>
        <begin position="1"/>
        <end position="11"/>
    </location>
</feature>
<evidence type="ECO:0000256" key="4">
    <source>
        <dbReference type="ARBA" id="ARBA00023163"/>
    </source>
</evidence>
<evidence type="ECO:0000256" key="2">
    <source>
        <dbReference type="ARBA" id="ARBA00022491"/>
    </source>
</evidence>
<dbReference type="AlphaFoldDB" id="A0A815H206"/>
<organism evidence="8 11">
    <name type="scientific">Didymodactylos carnosus</name>
    <dbReference type="NCBI Taxonomy" id="1234261"/>
    <lineage>
        <taxon>Eukaryota</taxon>
        <taxon>Metazoa</taxon>
        <taxon>Spiralia</taxon>
        <taxon>Gnathifera</taxon>
        <taxon>Rotifera</taxon>
        <taxon>Eurotatoria</taxon>
        <taxon>Bdelloidea</taxon>
        <taxon>Philodinida</taxon>
        <taxon>Philodinidae</taxon>
        <taxon>Didymodactylos</taxon>
    </lineage>
</organism>
<evidence type="ECO:0000313" key="10">
    <source>
        <dbReference type="EMBL" id="CAF4212558.1"/>
    </source>
</evidence>
<dbReference type="EMBL" id="CAJNOK010010863">
    <property type="protein sequence ID" value="CAF1126722.1"/>
    <property type="molecule type" value="Genomic_DNA"/>
</dbReference>
<dbReference type="Proteomes" id="UP000682733">
    <property type="component" value="Unassembled WGS sequence"/>
</dbReference>
<evidence type="ECO:0000313" key="9">
    <source>
        <dbReference type="EMBL" id="CAF3905294.1"/>
    </source>
</evidence>
<dbReference type="EMBL" id="CAJOBA010019757">
    <property type="protein sequence ID" value="CAF3905294.1"/>
    <property type="molecule type" value="Genomic_DNA"/>
</dbReference>
<dbReference type="OrthoDB" id="70376at2759"/>
<evidence type="ECO:0000313" key="7">
    <source>
        <dbReference type="EMBL" id="CAF1126722.1"/>
    </source>
</evidence>
<feature type="compositionally biased region" description="Polar residues" evidence="6">
    <location>
        <begin position="19"/>
        <end position="31"/>
    </location>
</feature>
<dbReference type="InterPro" id="IPR013907">
    <property type="entry name" value="Sds3"/>
</dbReference>
<dbReference type="GO" id="GO:0005654">
    <property type="term" value="C:nucleoplasm"/>
    <property type="evidence" value="ECO:0007669"/>
    <property type="project" value="UniProtKB-ARBA"/>
</dbReference>
<evidence type="ECO:0000256" key="6">
    <source>
        <dbReference type="SAM" id="MobiDB-lite"/>
    </source>
</evidence>
<dbReference type="EMBL" id="CAJNOQ010014676">
    <property type="protein sequence ID" value="CAF1346375.1"/>
    <property type="molecule type" value="Genomic_DNA"/>
</dbReference>
<dbReference type="GO" id="GO:0010468">
    <property type="term" value="P:regulation of gene expression"/>
    <property type="evidence" value="ECO:0007669"/>
    <property type="project" value="UniProtKB-ARBA"/>
</dbReference>
<dbReference type="Proteomes" id="UP000677228">
    <property type="component" value="Unassembled WGS sequence"/>
</dbReference>
<name>A0A815H206_9BILA</name>
<accession>A0A815H206</accession>
<comment type="subcellular location">
    <subcellularLocation>
        <location evidence="1">Nucleus</location>
    </subcellularLocation>
</comment>